<dbReference type="STRING" id="478744.SAMN05444359_13235"/>
<proteinExistence type="predicted"/>
<organism evidence="2 3">
    <name type="scientific">Neolewinella agarilytica</name>
    <dbReference type="NCBI Taxonomy" id="478744"/>
    <lineage>
        <taxon>Bacteria</taxon>
        <taxon>Pseudomonadati</taxon>
        <taxon>Bacteroidota</taxon>
        <taxon>Saprospiria</taxon>
        <taxon>Saprospirales</taxon>
        <taxon>Lewinellaceae</taxon>
        <taxon>Neolewinella</taxon>
    </lineage>
</organism>
<dbReference type="EMBL" id="FOFB01000032">
    <property type="protein sequence ID" value="SER28462.1"/>
    <property type="molecule type" value="Genomic_DNA"/>
</dbReference>
<feature type="domain" description="BPP" evidence="1">
    <location>
        <begin position="28"/>
        <end position="372"/>
    </location>
</feature>
<dbReference type="Proteomes" id="UP000199021">
    <property type="component" value="Unassembled WGS sequence"/>
</dbReference>
<dbReference type="InterPro" id="IPR003431">
    <property type="entry name" value="B-propeller_Phytase"/>
</dbReference>
<dbReference type="Gene3D" id="2.120.10.30">
    <property type="entry name" value="TolB, C-terminal domain"/>
    <property type="match status" value="1"/>
</dbReference>
<dbReference type="AlphaFoldDB" id="A0A1H9MXP5"/>
<dbReference type="Pfam" id="PF02333">
    <property type="entry name" value="Phytase"/>
    <property type="match status" value="1"/>
</dbReference>
<evidence type="ECO:0000313" key="2">
    <source>
        <dbReference type="EMBL" id="SER28462.1"/>
    </source>
</evidence>
<accession>A0A1H9MXP5</accession>
<sequence>MADETLPPVMDAESAEAREDSLALRAAYAAQDLIIPAVSAKTETDQARAGSLADAADDPAVWRHPTDGKKSLIFGSNKTGGLAAYDLEGREVDYYPIGKINNVDILEGVRLGGATVSLLGCSNRTDQSVDLFSIDPETGKLTDVASGSLPVDSTKIDDVYGFCLARNVKNEDVYAIINGKNGRVQQFLLEESEGRLSLKLVREIAIPSQTEGMVADNELGWLYIGEENRGLWKLPLVPGEEEVLGAEAQVQWIVEGAEIATNDQLVADVEGLSLLSTGAGTGYLVLSSQGNFSYAVFDRAGDNAFLGSFKIVDGPGIDGVEETDGLEVVAGNFGPDFPEGMLVVQDGFNYDDQTLRPQNFKLVDWREVISALSLSEIME</sequence>
<name>A0A1H9MXP5_9BACT</name>
<dbReference type="InParanoid" id="A0A1H9MXP5"/>
<gene>
    <name evidence="2" type="ORF">SAMN05444359_13235</name>
</gene>
<dbReference type="RefSeq" id="WP_175489500.1">
    <property type="nucleotide sequence ID" value="NZ_FOFB01000032.1"/>
</dbReference>
<dbReference type="FunCoup" id="A0A1H9MXP5">
    <property type="interactions" value="18"/>
</dbReference>
<evidence type="ECO:0000259" key="1">
    <source>
        <dbReference type="PROSITE" id="PS51662"/>
    </source>
</evidence>
<dbReference type="GO" id="GO:0016158">
    <property type="term" value="F:inositol hexakisphosphate 3-phosphatase activity"/>
    <property type="evidence" value="ECO:0007669"/>
    <property type="project" value="InterPro"/>
</dbReference>
<reference evidence="3" key="1">
    <citation type="submission" date="2016-10" db="EMBL/GenBank/DDBJ databases">
        <authorList>
            <person name="Varghese N."/>
            <person name="Submissions S."/>
        </authorList>
    </citation>
    <scope>NUCLEOTIDE SEQUENCE [LARGE SCALE GENOMIC DNA]</scope>
    <source>
        <strain evidence="3">DSM 24740</strain>
    </source>
</reference>
<evidence type="ECO:0000313" key="3">
    <source>
        <dbReference type="Proteomes" id="UP000199021"/>
    </source>
</evidence>
<dbReference type="PROSITE" id="PS51662">
    <property type="entry name" value="BP_PHYTASE"/>
    <property type="match status" value="1"/>
</dbReference>
<dbReference type="SUPFAM" id="SSF50956">
    <property type="entry name" value="Thermostable phytase (3-phytase)"/>
    <property type="match status" value="1"/>
</dbReference>
<protein>
    <submittedName>
        <fullName evidence="2">3-phytase</fullName>
    </submittedName>
</protein>
<keyword evidence="3" id="KW-1185">Reference proteome</keyword>
<dbReference type="InterPro" id="IPR011042">
    <property type="entry name" value="6-blade_b-propeller_TolB-like"/>
</dbReference>